<keyword evidence="2" id="KW-0238">DNA-binding</keyword>
<name>A0A3R9NJR4_9BACT</name>
<gene>
    <name evidence="2" type="ORF">EI290_16215</name>
</gene>
<dbReference type="GO" id="GO:0003677">
    <property type="term" value="F:DNA binding"/>
    <property type="evidence" value="ECO:0007669"/>
    <property type="project" value="UniProtKB-KW"/>
</dbReference>
<feature type="compositionally biased region" description="Basic residues" evidence="1">
    <location>
        <begin position="111"/>
        <end position="126"/>
    </location>
</feature>
<dbReference type="RefSeq" id="WP_125432525.1">
    <property type="nucleotide sequence ID" value="NZ_RWIS01000011.1"/>
</dbReference>
<protein>
    <submittedName>
        <fullName evidence="2">DNA-binding protein</fullName>
    </submittedName>
</protein>
<comment type="caution">
    <text evidence="2">The sequence shown here is derived from an EMBL/GenBank/DDBJ whole genome shotgun (WGS) entry which is preliminary data.</text>
</comment>
<dbReference type="EMBL" id="RWIS01000011">
    <property type="protein sequence ID" value="RSK29878.1"/>
    <property type="molecule type" value="Genomic_DNA"/>
</dbReference>
<organism evidence="2 3">
    <name type="scientific">Hymenobacter metallilatus</name>
    <dbReference type="NCBI Taxonomy" id="2493666"/>
    <lineage>
        <taxon>Bacteria</taxon>
        <taxon>Pseudomonadati</taxon>
        <taxon>Bacteroidota</taxon>
        <taxon>Cytophagia</taxon>
        <taxon>Cytophagales</taxon>
        <taxon>Hymenobacteraceae</taxon>
        <taxon>Hymenobacter</taxon>
    </lineage>
</organism>
<evidence type="ECO:0000313" key="2">
    <source>
        <dbReference type="EMBL" id="RSK29878.1"/>
    </source>
</evidence>
<reference evidence="2 3" key="1">
    <citation type="submission" date="2018-12" db="EMBL/GenBank/DDBJ databases">
        <authorList>
            <person name="Feng G."/>
            <person name="Zhu H."/>
        </authorList>
    </citation>
    <scope>NUCLEOTIDE SEQUENCE [LARGE SCALE GENOMIC DNA]</scope>
    <source>
        <strain evidence="2 3">9PBR-2</strain>
    </source>
</reference>
<keyword evidence="3" id="KW-1185">Reference proteome</keyword>
<evidence type="ECO:0000313" key="3">
    <source>
        <dbReference type="Proteomes" id="UP000280066"/>
    </source>
</evidence>
<dbReference type="OrthoDB" id="882957at2"/>
<proteinExistence type="predicted"/>
<evidence type="ECO:0000256" key="1">
    <source>
        <dbReference type="SAM" id="MobiDB-lite"/>
    </source>
</evidence>
<dbReference type="AlphaFoldDB" id="A0A3R9NJR4"/>
<feature type="compositionally biased region" description="Low complexity" evidence="1">
    <location>
        <begin position="96"/>
        <end position="105"/>
    </location>
</feature>
<accession>A0A3R9NJR4</accession>
<sequence length="133" mass="15603">MELIDFNQEGIKALLLQAFNEQAREYYHSLPAPDPQYTPDEVAKFLNIDVSTVRSYMKLPVTHPRYLPYVRTTDTAWGNRILGSDLREWQQRHRQQPQQVQIPVPETQMRVAHRGRGHDRRKRGHGRTTQEAA</sequence>
<dbReference type="Proteomes" id="UP000280066">
    <property type="component" value="Unassembled WGS sequence"/>
</dbReference>
<feature type="region of interest" description="Disordered" evidence="1">
    <location>
        <begin position="89"/>
        <end position="133"/>
    </location>
</feature>